<feature type="binding site" evidence="9">
    <location>
        <begin position="369"/>
        <end position="370"/>
    </location>
    <ligand>
        <name>ATP</name>
        <dbReference type="ChEBI" id="CHEBI:30616"/>
    </ligand>
</feature>
<evidence type="ECO:0000259" key="10">
    <source>
        <dbReference type="PROSITE" id="PS51278"/>
    </source>
</evidence>
<dbReference type="InterPro" id="IPR017535">
    <property type="entry name" value="Asparagine_synth"/>
</dbReference>
<evidence type="ECO:0000256" key="9">
    <source>
        <dbReference type="PIRSR" id="PIRSR001589-2"/>
    </source>
</evidence>
<evidence type="ECO:0000256" key="1">
    <source>
        <dbReference type="ARBA" id="ARBA00005187"/>
    </source>
</evidence>
<sequence>MCGIAGELQFNKKYTPHVNLENVLSKQFNRGPDDGQIYLTKRIALGHRRLKIFDLSNRGMQPMVDSDLGLALVFNGAIYNFVALRQELKAKGYSFISDSDTEVLLKAYHAWGKECVHRLHGMFAFAIWEQDTDKLILVRDRLGIKPLYYSIDARSGFKFASTLPALIEFGGVDTSIDKIALHYYLTFHAVPEPLTILSGVRKLPAGLIMTVHQDGTIEEESYWKLKVDDTQSDHSRNEEYWIKKTHGVLKSATQRQLAADVPVGILLSGGLDSSLLVAMASTLGHKELQTFSIGFENSNGELGNEFLYSNLIASKFKTQHQQMLISNKQLAYSLGDCISAMSEPMLSHDNIGFYLLSHEVAKQVKVVLSGQGADEIFAGYHWFQNIHETHAIPSLSAEIIYNKVADRSFEEYQQLVMPDFQTLSHASTFLINLCKTNNSTNPIDNLIKYESTFALANGPLSRVDNMTMAASLEARVPFLDEEMIKLAVSMPLNYKLPQGGKYILKQLGKKILPKQIVDRPKGYFPVPALKYIEGSTLELMREVLSPTKIKERGIFNSQSIENLFKHSGKKFTPTGISKLWQVGMLEYWLQLHGL</sequence>
<comment type="catalytic activity">
    <reaction evidence="7">
        <text>L-aspartate + L-glutamine + ATP + H2O = L-asparagine + L-glutamate + AMP + diphosphate + H(+)</text>
        <dbReference type="Rhea" id="RHEA:12228"/>
        <dbReference type="ChEBI" id="CHEBI:15377"/>
        <dbReference type="ChEBI" id="CHEBI:15378"/>
        <dbReference type="ChEBI" id="CHEBI:29985"/>
        <dbReference type="ChEBI" id="CHEBI:29991"/>
        <dbReference type="ChEBI" id="CHEBI:30616"/>
        <dbReference type="ChEBI" id="CHEBI:33019"/>
        <dbReference type="ChEBI" id="CHEBI:58048"/>
        <dbReference type="ChEBI" id="CHEBI:58359"/>
        <dbReference type="ChEBI" id="CHEBI:456215"/>
        <dbReference type="EC" id="6.3.5.4"/>
    </reaction>
</comment>
<evidence type="ECO:0000313" key="11">
    <source>
        <dbReference type="EMBL" id="KTC87328.1"/>
    </source>
</evidence>
<dbReference type="InterPro" id="IPR017932">
    <property type="entry name" value="GATase_2_dom"/>
</dbReference>
<dbReference type="InterPro" id="IPR051786">
    <property type="entry name" value="ASN_synthetase/amidase"/>
</dbReference>
<dbReference type="Pfam" id="PF00733">
    <property type="entry name" value="Asn_synthase"/>
    <property type="match status" value="1"/>
</dbReference>
<dbReference type="EC" id="6.3.5.4" evidence="3"/>
<evidence type="ECO:0000256" key="5">
    <source>
        <dbReference type="ARBA" id="ARBA00022840"/>
    </source>
</evidence>
<dbReference type="GO" id="GO:0005829">
    <property type="term" value="C:cytosol"/>
    <property type="evidence" value="ECO:0007669"/>
    <property type="project" value="TreeGrafter"/>
</dbReference>
<gene>
    <name evidence="11" type="ORF">Ldro_0947</name>
</gene>
<keyword evidence="8" id="KW-0061">Asparagine biosynthesis</keyword>
<keyword evidence="4 9" id="KW-0547">Nucleotide-binding</keyword>
<keyword evidence="6 8" id="KW-0315">Glutamine amidotransferase</keyword>
<dbReference type="InterPro" id="IPR001962">
    <property type="entry name" value="Asn_synthase"/>
</dbReference>
<feature type="active site" description="For GATase activity" evidence="8">
    <location>
        <position position="2"/>
    </location>
</feature>
<feature type="binding site" evidence="9">
    <location>
        <position position="266"/>
    </location>
    <ligand>
        <name>ATP</name>
        <dbReference type="ChEBI" id="CHEBI:30616"/>
    </ligand>
</feature>
<dbReference type="GO" id="GO:0004066">
    <property type="term" value="F:asparagine synthase (glutamine-hydrolyzing) activity"/>
    <property type="evidence" value="ECO:0007669"/>
    <property type="project" value="UniProtKB-EC"/>
</dbReference>
<dbReference type="InterPro" id="IPR033738">
    <property type="entry name" value="AsnB_N"/>
</dbReference>
<dbReference type="Gene3D" id="3.40.50.620">
    <property type="entry name" value="HUPs"/>
    <property type="match status" value="1"/>
</dbReference>
<dbReference type="CDD" id="cd00712">
    <property type="entry name" value="AsnB"/>
    <property type="match status" value="1"/>
</dbReference>
<evidence type="ECO:0000313" key="12">
    <source>
        <dbReference type="Proteomes" id="UP000054736"/>
    </source>
</evidence>
<evidence type="ECO:0000256" key="4">
    <source>
        <dbReference type="ARBA" id="ARBA00022741"/>
    </source>
</evidence>
<proteinExistence type="inferred from homology"/>
<dbReference type="GO" id="GO:0006529">
    <property type="term" value="P:asparagine biosynthetic process"/>
    <property type="evidence" value="ECO:0007669"/>
    <property type="project" value="UniProtKB-KW"/>
</dbReference>
<dbReference type="PATRIC" id="fig|1212489.4.peg.991"/>
<protein>
    <recommendedName>
        <fullName evidence="3">asparagine synthase (glutamine-hydrolyzing)</fullName>
        <ecNumber evidence="3">6.3.5.4</ecNumber>
    </recommendedName>
</protein>
<dbReference type="CDD" id="cd01991">
    <property type="entry name" value="Asn_synthase_B_C"/>
    <property type="match status" value="1"/>
</dbReference>
<keyword evidence="5 9" id="KW-0067">ATP-binding</keyword>
<dbReference type="RefSeq" id="WP_058495275.1">
    <property type="nucleotide sequence ID" value="NZ_CAAAIU010000011.1"/>
</dbReference>
<comment type="similarity">
    <text evidence="2">Belongs to the asparagine synthetase family.</text>
</comment>
<dbReference type="NCBIfam" id="TIGR01536">
    <property type="entry name" value="asn_synth_AEB"/>
    <property type="match status" value="1"/>
</dbReference>
<evidence type="ECO:0000256" key="3">
    <source>
        <dbReference type="ARBA" id="ARBA00012737"/>
    </source>
</evidence>
<organism evidence="11 12">
    <name type="scientific">Legionella drozanskii LLAP-1</name>
    <dbReference type="NCBI Taxonomy" id="1212489"/>
    <lineage>
        <taxon>Bacteria</taxon>
        <taxon>Pseudomonadati</taxon>
        <taxon>Pseudomonadota</taxon>
        <taxon>Gammaproteobacteria</taxon>
        <taxon>Legionellales</taxon>
        <taxon>Legionellaceae</taxon>
        <taxon>Legionella</taxon>
    </lineage>
</organism>
<name>A0A0W0SVF8_9GAMM</name>
<feature type="binding site" evidence="9">
    <location>
        <position position="100"/>
    </location>
    <ligand>
        <name>L-glutamine</name>
        <dbReference type="ChEBI" id="CHEBI:58359"/>
    </ligand>
</feature>
<comment type="pathway">
    <text evidence="1">Amino-acid biosynthesis; L-asparagine biosynthesis; L-asparagine from L-aspartate (L-Gln route): step 1/1.</text>
</comment>
<dbReference type="InterPro" id="IPR014729">
    <property type="entry name" value="Rossmann-like_a/b/a_fold"/>
</dbReference>
<evidence type="ECO:0000256" key="7">
    <source>
        <dbReference type="ARBA" id="ARBA00048741"/>
    </source>
</evidence>
<dbReference type="InterPro" id="IPR029055">
    <property type="entry name" value="Ntn_hydrolases_N"/>
</dbReference>
<dbReference type="EMBL" id="LNXY01000020">
    <property type="protein sequence ID" value="KTC87328.1"/>
    <property type="molecule type" value="Genomic_DNA"/>
</dbReference>
<evidence type="ECO:0000256" key="2">
    <source>
        <dbReference type="ARBA" id="ARBA00005752"/>
    </source>
</evidence>
<comment type="caution">
    <text evidence="11">The sequence shown here is derived from an EMBL/GenBank/DDBJ whole genome shotgun (WGS) entry which is preliminary data.</text>
</comment>
<feature type="binding site" evidence="9">
    <location>
        <position position="293"/>
    </location>
    <ligand>
        <name>ATP</name>
        <dbReference type="ChEBI" id="CHEBI:30616"/>
    </ligand>
</feature>
<evidence type="ECO:0000256" key="8">
    <source>
        <dbReference type="PIRSR" id="PIRSR001589-1"/>
    </source>
</evidence>
<dbReference type="PROSITE" id="PS51278">
    <property type="entry name" value="GATASE_TYPE_2"/>
    <property type="match status" value="1"/>
</dbReference>
<dbReference type="PANTHER" id="PTHR43284:SF1">
    <property type="entry name" value="ASPARAGINE SYNTHETASE"/>
    <property type="match status" value="1"/>
</dbReference>
<keyword evidence="8" id="KW-0028">Amino-acid biosynthesis</keyword>
<dbReference type="Gene3D" id="3.60.20.10">
    <property type="entry name" value="Glutamine Phosphoribosylpyrophosphate, subunit 1, domain 1"/>
    <property type="match status" value="1"/>
</dbReference>
<keyword evidence="11" id="KW-0436">Ligase</keyword>
<dbReference type="SUPFAM" id="SSF52402">
    <property type="entry name" value="Adenine nucleotide alpha hydrolases-like"/>
    <property type="match status" value="1"/>
</dbReference>
<dbReference type="STRING" id="1212489.Ldro_0947"/>
<feature type="domain" description="Glutamine amidotransferase type-2" evidence="10">
    <location>
        <begin position="2"/>
        <end position="214"/>
    </location>
</feature>
<dbReference type="SUPFAM" id="SSF56235">
    <property type="entry name" value="N-terminal nucleophile aminohydrolases (Ntn hydrolases)"/>
    <property type="match status" value="1"/>
</dbReference>
<dbReference type="GO" id="GO:0005524">
    <property type="term" value="F:ATP binding"/>
    <property type="evidence" value="ECO:0007669"/>
    <property type="project" value="UniProtKB-KW"/>
</dbReference>
<evidence type="ECO:0000256" key="6">
    <source>
        <dbReference type="ARBA" id="ARBA00022962"/>
    </source>
</evidence>
<keyword evidence="12" id="KW-1185">Reference proteome</keyword>
<dbReference type="AlphaFoldDB" id="A0A0W0SVF8"/>
<dbReference type="PIRSF" id="PIRSF001589">
    <property type="entry name" value="Asn_synthetase_glu-h"/>
    <property type="match status" value="1"/>
</dbReference>
<dbReference type="Proteomes" id="UP000054736">
    <property type="component" value="Unassembled WGS sequence"/>
</dbReference>
<reference evidence="11 12" key="1">
    <citation type="submission" date="2015-11" db="EMBL/GenBank/DDBJ databases">
        <title>Genomic analysis of 38 Legionella species identifies large and diverse effector repertoires.</title>
        <authorList>
            <person name="Burstein D."/>
            <person name="Amaro F."/>
            <person name="Zusman T."/>
            <person name="Lifshitz Z."/>
            <person name="Cohen O."/>
            <person name="Gilbert J.A."/>
            <person name="Pupko T."/>
            <person name="Shuman H.A."/>
            <person name="Segal G."/>
        </authorList>
    </citation>
    <scope>NUCLEOTIDE SEQUENCE [LARGE SCALE GENOMIC DNA]</scope>
    <source>
        <strain evidence="11 12">ATCC 700990</strain>
    </source>
</reference>
<dbReference type="Pfam" id="PF13522">
    <property type="entry name" value="GATase_6"/>
    <property type="match status" value="1"/>
</dbReference>
<dbReference type="OrthoDB" id="9763290at2"/>
<dbReference type="PANTHER" id="PTHR43284">
    <property type="entry name" value="ASPARAGINE SYNTHETASE (GLUTAMINE-HYDROLYZING)"/>
    <property type="match status" value="1"/>
</dbReference>
<accession>A0A0W0SVF8</accession>
<dbReference type="InterPro" id="IPR006426">
    <property type="entry name" value="Asn_synth_AEB"/>
</dbReference>
<dbReference type="NCBIfam" id="TIGR03104">
    <property type="entry name" value="trio_amidotrans"/>
    <property type="match status" value="1"/>
</dbReference>